<sequence length="703" mass="79029">MLLLPVLSLSSFPSLVPNHSLRFQSRWNRCASRRAIRCAAASSGGDGDAFTAKSGYLFELSVTEADSLAEYRISKIAAIYSRKPLLVARRLVQTGIAFGKWFGLRYFDSLLDRSESMFQVRAAELRKILVELGPAYIKIAQAISSRADLIPPSYLDELSLLQDRISPFSTEVAFNMIEQELGLSLVELFSEISPEPVAAASLGQVYQARLRKTGQIVAVKVQRPGVQAAISLDILILRFMAGLIRRAGKLNTDLQAVVDEWASSLFREMDYNNEANNGIKFRNLYGSIPDVVVPLMYMKYTTRKVLVMEWIEGEKLSEVKDLYLIEVGVYCSFNQLLECGFYHADPHPGNLLRTYDGKLAYLDFGMTGEFKQELRDGFIQACLHLVNRDFDALAKDFVTLGLLPPTADREAVTKALTGVFQNAVAKGVRNISFGDLLGNLGTTMYKFKFRIPSYFSLVIRSLAVLEGIAISFNPEYKVLGSTYPWIARKVLTDSSPQLKSSLETLLYEDGVFRIDRLESLLRESLRAKTEKPLVKQQTEGTDSRIVVKEILTFTLTDKGEFVREILVQEFAKGLDALGLATLETAAARVPFSAFCFSSLMTEEDIINLRTFQRLMLLLLGTRRKEDYDNGSRQVSPYRNQILYPEELTSVLNQVESIQDILPVLSIIPELPQESQQQLVELPARMVRQLISRAAARTIRRVFL</sequence>
<dbReference type="PANTHER" id="PTHR10566">
    <property type="entry name" value="CHAPERONE-ACTIVITY OF BC1 COMPLEX CABC1 -RELATED"/>
    <property type="match status" value="1"/>
</dbReference>
<keyword evidence="4" id="KW-0418">Kinase</keyword>
<proteinExistence type="inferred from homology"/>
<dbReference type="InterPro" id="IPR000719">
    <property type="entry name" value="Prot_kinase_dom"/>
</dbReference>
<evidence type="ECO:0000256" key="1">
    <source>
        <dbReference type="ARBA" id="ARBA00009670"/>
    </source>
</evidence>
<evidence type="ECO:0000313" key="3">
    <source>
        <dbReference type="Proteomes" id="UP000694853"/>
    </source>
</evidence>
<keyword evidence="3" id="KW-1185">Reference proteome</keyword>
<protein>
    <submittedName>
        <fullName evidence="4">Uncharacterized aarF domain-containing protein kinase At1g71810, chloroplastic isoform X1</fullName>
    </submittedName>
</protein>
<dbReference type="PROSITE" id="PS50011">
    <property type="entry name" value="PROTEIN_KINASE_DOM"/>
    <property type="match status" value="1"/>
</dbReference>
<accession>A0A8B8JY36</accession>
<dbReference type="InterPro" id="IPR004147">
    <property type="entry name" value="ABC1_dom"/>
</dbReference>
<evidence type="ECO:0000313" key="4">
    <source>
        <dbReference type="RefSeq" id="XP_027336229.1"/>
    </source>
</evidence>
<dbReference type="CDD" id="cd05121">
    <property type="entry name" value="ABC1_ADCK3-like"/>
    <property type="match status" value="1"/>
</dbReference>
<keyword evidence="4" id="KW-0808">Transferase</keyword>
<dbReference type="Proteomes" id="UP000694853">
    <property type="component" value="Unplaced"/>
</dbReference>
<dbReference type="KEGG" id="aprc:113850078"/>
<dbReference type="InterPro" id="IPR011009">
    <property type="entry name" value="Kinase-like_dom_sf"/>
</dbReference>
<dbReference type="InterPro" id="IPR050154">
    <property type="entry name" value="UbiB_kinase"/>
</dbReference>
<feature type="domain" description="Protein kinase" evidence="2">
    <location>
        <begin position="191"/>
        <end position="525"/>
    </location>
</feature>
<organism evidence="3 4">
    <name type="scientific">Abrus precatorius</name>
    <name type="common">Indian licorice</name>
    <name type="synonym">Glycine abrus</name>
    <dbReference type="NCBI Taxonomy" id="3816"/>
    <lineage>
        <taxon>Eukaryota</taxon>
        <taxon>Viridiplantae</taxon>
        <taxon>Streptophyta</taxon>
        <taxon>Embryophyta</taxon>
        <taxon>Tracheophyta</taxon>
        <taxon>Spermatophyta</taxon>
        <taxon>Magnoliopsida</taxon>
        <taxon>eudicotyledons</taxon>
        <taxon>Gunneridae</taxon>
        <taxon>Pentapetalae</taxon>
        <taxon>rosids</taxon>
        <taxon>fabids</taxon>
        <taxon>Fabales</taxon>
        <taxon>Fabaceae</taxon>
        <taxon>Papilionoideae</taxon>
        <taxon>50 kb inversion clade</taxon>
        <taxon>NPAAA clade</taxon>
        <taxon>indigoferoid/millettioid clade</taxon>
        <taxon>Abreae</taxon>
        <taxon>Abrus</taxon>
    </lineage>
</organism>
<dbReference type="SUPFAM" id="SSF56112">
    <property type="entry name" value="Protein kinase-like (PK-like)"/>
    <property type="match status" value="1"/>
</dbReference>
<reference evidence="3" key="1">
    <citation type="journal article" date="2019" name="Toxins">
        <title>Detection of Abrin-Like and Prepropulchellin-Like Toxin Genes and Transcripts Using Whole Genome Sequencing and Full-Length Transcript Sequencing of Abrus precatorius.</title>
        <authorList>
            <person name="Hovde B.T."/>
            <person name="Daligault H.E."/>
            <person name="Hanschen E.R."/>
            <person name="Kunde Y.A."/>
            <person name="Johnson M.B."/>
            <person name="Starkenburg S.R."/>
            <person name="Johnson S.L."/>
        </authorList>
    </citation>
    <scope>NUCLEOTIDE SEQUENCE [LARGE SCALE GENOMIC DNA]</scope>
</reference>
<name>A0A8B8JY36_ABRPR</name>
<reference evidence="4" key="2">
    <citation type="submission" date="2025-08" db="UniProtKB">
        <authorList>
            <consortium name="RefSeq"/>
        </authorList>
    </citation>
    <scope>IDENTIFICATION</scope>
    <source>
        <tissue evidence="4">Young leaves</tissue>
    </source>
</reference>
<dbReference type="RefSeq" id="XP_027336229.1">
    <property type="nucleotide sequence ID" value="XM_027480428.1"/>
</dbReference>
<dbReference type="GeneID" id="113850078"/>
<dbReference type="GO" id="GO:0005524">
    <property type="term" value="F:ATP binding"/>
    <property type="evidence" value="ECO:0007669"/>
    <property type="project" value="InterPro"/>
</dbReference>
<dbReference type="OrthoDB" id="427480at2759"/>
<gene>
    <name evidence="4" type="primary">LOC113850078</name>
</gene>
<dbReference type="PANTHER" id="PTHR10566:SF119">
    <property type="entry name" value="OS04G0640500 PROTEIN"/>
    <property type="match status" value="1"/>
</dbReference>
<comment type="similarity">
    <text evidence="1">Belongs to the protein kinase superfamily. ADCK protein kinase family.</text>
</comment>
<evidence type="ECO:0000259" key="2">
    <source>
        <dbReference type="PROSITE" id="PS50011"/>
    </source>
</evidence>
<dbReference type="Gene3D" id="1.10.510.10">
    <property type="entry name" value="Transferase(Phosphotransferase) domain 1"/>
    <property type="match status" value="1"/>
</dbReference>
<dbReference type="AlphaFoldDB" id="A0A8B8JY36"/>
<dbReference type="Pfam" id="PF03109">
    <property type="entry name" value="ABC1"/>
    <property type="match status" value="1"/>
</dbReference>
<dbReference type="GO" id="GO:0004672">
    <property type="term" value="F:protein kinase activity"/>
    <property type="evidence" value="ECO:0007669"/>
    <property type="project" value="InterPro"/>
</dbReference>